<reference evidence="1 2" key="1">
    <citation type="submission" date="2023-07" db="EMBL/GenBank/DDBJ databases">
        <title>Sorghum-associated microbial communities from plants grown in Nebraska, USA.</title>
        <authorList>
            <person name="Schachtman D."/>
        </authorList>
    </citation>
    <scope>NUCLEOTIDE SEQUENCE [LARGE SCALE GENOMIC DNA]</scope>
    <source>
        <strain evidence="1 2">4256</strain>
    </source>
</reference>
<accession>A0ABU1X4X2</accession>
<evidence type="ECO:0000313" key="1">
    <source>
        <dbReference type="EMBL" id="MDR7156077.1"/>
    </source>
</evidence>
<comment type="caution">
    <text evidence="1">The sequence shown here is derived from an EMBL/GenBank/DDBJ whole genome shotgun (WGS) entry which is preliminary data.</text>
</comment>
<name>A0ABU1X4X2_SPHXE</name>
<dbReference type="NCBIfam" id="TIGR04353">
    <property type="entry name" value="PqqD_rel_X"/>
    <property type="match status" value="1"/>
</dbReference>
<evidence type="ECO:0000313" key="2">
    <source>
        <dbReference type="Proteomes" id="UP001267638"/>
    </source>
</evidence>
<sequence length="95" mass="10278">MDNSLSYRRDTADALLRCALEDLTLLYHRRSGQTHMVISPVPELLDRMADGAPVTAHLLHDRLAQEFDLGPPGEALAEIAAHLAALAALGLVRPA</sequence>
<dbReference type="EMBL" id="JAVDWV010000013">
    <property type="protein sequence ID" value="MDR7156077.1"/>
    <property type="molecule type" value="Genomic_DNA"/>
</dbReference>
<gene>
    <name evidence="1" type="ORF">J2W40_002915</name>
</gene>
<keyword evidence="2" id="KW-1185">Reference proteome</keyword>
<dbReference type="Proteomes" id="UP001267638">
    <property type="component" value="Unassembled WGS sequence"/>
</dbReference>
<proteinExistence type="predicted"/>
<dbReference type="RefSeq" id="WP_310225986.1">
    <property type="nucleotide sequence ID" value="NZ_JAVDWV010000013.1"/>
</dbReference>
<protein>
    <submittedName>
        <fullName evidence="1">PqqD family protein of HPr-rel-A system</fullName>
    </submittedName>
</protein>
<dbReference type="InterPro" id="IPR027599">
    <property type="entry name" value="PqqD-rel_X"/>
</dbReference>
<organism evidence="1 2">
    <name type="scientific">Sphingobium xenophagum</name>
    <dbReference type="NCBI Taxonomy" id="121428"/>
    <lineage>
        <taxon>Bacteria</taxon>
        <taxon>Pseudomonadati</taxon>
        <taxon>Pseudomonadota</taxon>
        <taxon>Alphaproteobacteria</taxon>
        <taxon>Sphingomonadales</taxon>
        <taxon>Sphingomonadaceae</taxon>
        <taxon>Sphingobium</taxon>
    </lineage>
</organism>